<dbReference type="InterPro" id="IPR023213">
    <property type="entry name" value="CAT-like_dom_sf"/>
</dbReference>
<evidence type="ECO:0000313" key="2">
    <source>
        <dbReference type="EMBL" id="QHT28462.1"/>
    </source>
</evidence>
<reference evidence="2" key="1">
    <citation type="journal article" date="2020" name="Nature">
        <title>Giant virus diversity and host interactions through global metagenomics.</title>
        <authorList>
            <person name="Schulz F."/>
            <person name="Roux S."/>
            <person name="Paez-Espino D."/>
            <person name="Jungbluth S."/>
            <person name="Walsh D.A."/>
            <person name="Denef V.J."/>
            <person name="McMahon K.D."/>
            <person name="Konstantinidis K.T."/>
            <person name="Eloe-Fadrosh E.A."/>
            <person name="Kyrpides N.C."/>
            <person name="Woyke T."/>
        </authorList>
    </citation>
    <scope>NUCLEOTIDE SEQUENCE</scope>
    <source>
        <strain evidence="2">GVMAG-M-3300001348-25</strain>
    </source>
</reference>
<accession>A0A6C0EI57</accession>
<organism evidence="2">
    <name type="scientific">viral metagenome</name>
    <dbReference type="NCBI Taxonomy" id="1070528"/>
    <lineage>
        <taxon>unclassified sequences</taxon>
        <taxon>metagenomes</taxon>
        <taxon>organismal metagenomes</taxon>
    </lineage>
</organism>
<dbReference type="EMBL" id="MN738858">
    <property type="protein sequence ID" value="QHT28462.1"/>
    <property type="molecule type" value="Genomic_DNA"/>
</dbReference>
<name>A0A6C0EI57_9ZZZZ</name>
<dbReference type="GO" id="GO:0003824">
    <property type="term" value="F:catalytic activity"/>
    <property type="evidence" value="ECO:0007669"/>
    <property type="project" value="InterPro"/>
</dbReference>
<evidence type="ECO:0000259" key="1">
    <source>
        <dbReference type="Pfam" id="PF00668"/>
    </source>
</evidence>
<dbReference type="Gene3D" id="3.30.559.10">
    <property type="entry name" value="Chloramphenicol acetyltransferase-like domain"/>
    <property type="match status" value="1"/>
</dbReference>
<dbReference type="Gene3D" id="3.30.559.30">
    <property type="entry name" value="Nonribosomal peptide synthetase, condensation domain"/>
    <property type="match status" value="1"/>
</dbReference>
<proteinExistence type="predicted"/>
<protein>
    <recommendedName>
        <fullName evidence="1">Condensation domain-containing protein</fullName>
    </recommendedName>
</protein>
<dbReference type="AlphaFoldDB" id="A0A6C0EI57"/>
<dbReference type="SUPFAM" id="SSF52777">
    <property type="entry name" value="CoA-dependent acyltransferases"/>
    <property type="match status" value="2"/>
</dbReference>
<dbReference type="InterPro" id="IPR001242">
    <property type="entry name" value="Condensation_dom"/>
</dbReference>
<dbReference type="Pfam" id="PF00668">
    <property type="entry name" value="Condensation"/>
    <property type="match status" value="1"/>
</dbReference>
<sequence length="461" mass="54470">MLSLAQVRISLLQLYYKNKPIYNMSFDINIAKYDNNNGNNNNGNNNGLDITLFNKSMNYLFLRYPELTMNVSVQNDKLVKTYNKQKFSCLLDNHKDAETIQQIEYTFQNTPFDISNELLVKVLYLQHANKMIFLFSDIIIDGFTILIFFKELSTIYQSLYEKRIPFLQHISPVSISLYSSHLDFWKNNLFPSNQFPIKVKEICSSFDEHRIPFVINNDLLARIRQRLATLQITLFDYFTATFHLLLYIMTHHKEITIDTLFGNYDQENIGLFNDVVLLPFSFDDPILHSSVSDYISLFATNLLQIKNKRISLEYLCHHLKCTNLPNIRIHFEYSNQNTDKFYRFGDAKLESNLYENSSNQIRQLLTFNVCESQDKIECYFSFKKKCFDNDYVEKMISTFSHLISSENEKLSTIVNKHSHLFDYYSLLYSEKVDKRLLTYSFAGQYPDITYSEFKNKLDQFT</sequence>
<feature type="domain" description="Condensation" evidence="1">
    <location>
        <begin position="2"/>
        <end position="405"/>
    </location>
</feature>